<dbReference type="HOGENOM" id="CLU_040037_1_0_7"/>
<dbReference type="Proteomes" id="UP000000602">
    <property type="component" value="Chromosome"/>
</dbReference>
<comment type="similarity">
    <text evidence="5">In the C-terminal section; belongs to the cyclodeaminase/cyclohydrolase family.</text>
</comment>
<dbReference type="STRING" id="177439.DP2350"/>
<evidence type="ECO:0000256" key="6">
    <source>
        <dbReference type="ARBA" id="ARBA00012252"/>
    </source>
</evidence>
<keyword evidence="9" id="KW-0963">Cytoplasm</keyword>
<dbReference type="GO" id="GO:0005814">
    <property type="term" value="C:centriole"/>
    <property type="evidence" value="ECO:0007669"/>
    <property type="project" value="UniProtKB-SubCell"/>
</dbReference>
<dbReference type="InterPro" id="IPR037070">
    <property type="entry name" value="Formiminotransferase_C_sf"/>
</dbReference>
<dbReference type="UniPathway" id="UPA00379">
    <property type="reaction ID" value="UER00555"/>
</dbReference>
<dbReference type="KEGG" id="dps:DP2350"/>
<feature type="domain" description="Formiminotransferase C-terminal subdomain" evidence="20">
    <location>
        <begin position="181"/>
        <end position="325"/>
    </location>
</feature>
<reference evidence="23" key="1">
    <citation type="journal article" date="2004" name="Environ. Microbiol.">
        <title>The genome of Desulfotalea psychrophila, a sulfate-reducing bacterium from permanently cold Arctic sediments.</title>
        <authorList>
            <person name="Rabus R."/>
            <person name="Ruepp A."/>
            <person name="Frickey T."/>
            <person name="Rattei T."/>
            <person name="Fartmann B."/>
            <person name="Stark M."/>
            <person name="Bauer M."/>
            <person name="Zibat A."/>
            <person name="Lombardot T."/>
            <person name="Becker I."/>
            <person name="Amann J."/>
            <person name="Gellner K."/>
            <person name="Teeling H."/>
            <person name="Leuschner W.D."/>
            <person name="Gloeckner F.-O."/>
            <person name="Lupas A.N."/>
            <person name="Amann R."/>
            <person name="Klenk H.-P."/>
        </authorList>
    </citation>
    <scope>NUCLEOTIDE SEQUENCE [LARGE SCALE GENOMIC DNA]</scope>
    <source>
        <strain evidence="23">DSM 12343 / LSv54</strain>
    </source>
</reference>
<evidence type="ECO:0000256" key="18">
    <source>
        <dbReference type="ARBA" id="ARBA00025915"/>
    </source>
</evidence>
<dbReference type="EC" id="2.1.2.5" evidence="6"/>
<dbReference type="OrthoDB" id="9773217at2"/>
<keyword evidence="11" id="KW-0369">Histidine metabolism</keyword>
<comment type="subcellular location">
    <subcellularLocation>
        <location evidence="1">Cytoplasm</location>
        <location evidence="1">Cytoskeleton</location>
        <location evidence="1">Microtubule organizing center</location>
        <location evidence="1">Centrosome</location>
        <location evidence="1">Centriole</location>
    </subcellularLocation>
    <subcellularLocation>
        <location evidence="2">Golgi apparatus</location>
    </subcellularLocation>
</comment>
<evidence type="ECO:0000256" key="1">
    <source>
        <dbReference type="ARBA" id="ARBA00004114"/>
    </source>
</evidence>
<evidence type="ECO:0000256" key="14">
    <source>
        <dbReference type="ARBA" id="ARBA00023212"/>
    </source>
</evidence>
<protein>
    <recommendedName>
        <fullName evidence="8">Formimidoyltransferase-cyclodeaminase</fullName>
        <ecNumber evidence="6">2.1.2.5</ecNumber>
        <ecNumber evidence="7">4.3.1.4</ecNumber>
    </recommendedName>
    <alternativeName>
        <fullName evidence="19">Formiminotransferase-cyclodeaminase</fullName>
    </alternativeName>
</protein>
<dbReference type="GO" id="GO:0005542">
    <property type="term" value="F:folic acid binding"/>
    <property type="evidence" value="ECO:0007669"/>
    <property type="project" value="UniProtKB-KW"/>
</dbReference>
<evidence type="ECO:0000256" key="11">
    <source>
        <dbReference type="ARBA" id="ARBA00022808"/>
    </source>
</evidence>
<dbReference type="InterPro" id="IPR007044">
    <property type="entry name" value="Cyclodeamin/CycHdrlase"/>
</dbReference>
<evidence type="ECO:0000256" key="17">
    <source>
        <dbReference type="ARBA" id="ARBA00025506"/>
    </source>
</evidence>
<evidence type="ECO:0000256" key="8">
    <source>
        <dbReference type="ARBA" id="ARBA00017787"/>
    </source>
</evidence>
<dbReference type="eggNOG" id="COG3404">
    <property type="taxonomic scope" value="Bacteria"/>
</dbReference>
<dbReference type="GO" id="GO:0030412">
    <property type="term" value="F:formimidoyltetrahydrofolate cyclodeaminase activity"/>
    <property type="evidence" value="ECO:0007669"/>
    <property type="project" value="UniProtKB-EC"/>
</dbReference>
<evidence type="ECO:0000256" key="3">
    <source>
        <dbReference type="ARBA" id="ARBA00005082"/>
    </source>
</evidence>
<dbReference type="GO" id="GO:0019556">
    <property type="term" value="P:L-histidine catabolic process to glutamate and formamide"/>
    <property type="evidence" value="ECO:0007669"/>
    <property type="project" value="UniProtKB-UniPathway"/>
</dbReference>
<evidence type="ECO:0000256" key="4">
    <source>
        <dbReference type="ARBA" id="ARBA00008297"/>
    </source>
</evidence>
<keyword evidence="14" id="KW-0206">Cytoskeleton</keyword>
<dbReference type="InterPro" id="IPR013802">
    <property type="entry name" value="Formiminotransferase_C"/>
</dbReference>
<dbReference type="InterPro" id="IPR022384">
    <property type="entry name" value="FormiminoTrfase_cat_dom_sf"/>
</dbReference>
<dbReference type="Pfam" id="PF02971">
    <property type="entry name" value="FTCD"/>
    <property type="match status" value="1"/>
</dbReference>
<evidence type="ECO:0000256" key="7">
    <source>
        <dbReference type="ARBA" id="ARBA00012998"/>
    </source>
</evidence>
<dbReference type="InterPro" id="IPR036178">
    <property type="entry name" value="Formintransfe-cycloase-like_sf"/>
</dbReference>
<comment type="pathway">
    <text evidence="3">Amino-acid degradation; L-histidine degradation into L-glutamate; L-glutamate from N-formimidoyl-L-glutamate (transferase route): step 1/1.</text>
</comment>
<evidence type="ECO:0000256" key="5">
    <source>
        <dbReference type="ARBA" id="ARBA00010825"/>
    </source>
</evidence>
<name>Q6AKP6_DESPS</name>
<comment type="function">
    <text evidence="17">Folate-dependent enzyme, that displays both transferase and deaminase activity. Serves to channel one-carbon units from formiminoglutamate to the folate pool.</text>
</comment>
<dbReference type="InterPro" id="IPR012886">
    <property type="entry name" value="Formiminotransferase_N"/>
</dbReference>
<dbReference type="SMART" id="SM01222">
    <property type="entry name" value="FTCD_N"/>
    <property type="match status" value="1"/>
</dbReference>
<dbReference type="RefSeq" id="WP_011189591.1">
    <property type="nucleotide sequence ID" value="NC_006138.1"/>
</dbReference>
<dbReference type="PANTHER" id="PTHR12234:SF0">
    <property type="entry name" value="FORMIMIDOYLTRANSFERASE-CYCLODEAMINASE"/>
    <property type="match status" value="1"/>
</dbReference>
<evidence type="ECO:0000259" key="20">
    <source>
        <dbReference type="SMART" id="SM01221"/>
    </source>
</evidence>
<dbReference type="Gene3D" id="3.30.70.670">
    <property type="entry name" value="Formiminotransferase, C-terminal subdomain"/>
    <property type="match status" value="1"/>
</dbReference>
<dbReference type="Pfam" id="PF04961">
    <property type="entry name" value="FTCD_C"/>
    <property type="match status" value="1"/>
</dbReference>
<dbReference type="SMART" id="SM01221">
    <property type="entry name" value="FTCD"/>
    <property type="match status" value="1"/>
</dbReference>
<dbReference type="FunFam" id="1.20.120.680:FF:000001">
    <property type="entry name" value="Formimidoyltransferase cyclodeaminase"/>
    <property type="match status" value="1"/>
</dbReference>
<dbReference type="AlphaFoldDB" id="Q6AKP6"/>
<dbReference type="SUPFAM" id="SSF101262">
    <property type="entry name" value="Methenyltetrahydrofolate cyclohydrolase-like"/>
    <property type="match status" value="1"/>
</dbReference>
<keyword evidence="16" id="KW-0511">Multifunctional enzyme</keyword>
<dbReference type="eggNOG" id="COG3643">
    <property type="taxonomic scope" value="Bacteria"/>
</dbReference>
<evidence type="ECO:0000256" key="12">
    <source>
        <dbReference type="ARBA" id="ARBA00022954"/>
    </source>
</evidence>
<keyword evidence="23" id="KW-1185">Reference proteome</keyword>
<sequence length="543" mass="59611">MKKIVECVPNFSEGRDQKIIGAIARAIKETDGCTLLDLDAGSSTNRSVFTFVGDPETVLEGALTAARVAATLIDMRNHSGEHPRFGAMDVCPFIPITGVSMEECVQLARRFAKRAAEELGIPLYLYGAAAEHDYRRELSALRQGEYEGLALRLTEAKWQPDYGPSEFVPSWGITATGARNFLIAYNVNILATPNQAHRIALNLREAGRGEGAPGRLREVRAMGWFVQEYNMAQVTANILDYRVTPIHLLFEEVKEEAGALNLAVAGSEIVGLLPLETLLMAADYYIEKEDLFIYEEEQKIRLAIERLGLNSVAQFKPEEKIIEYRLAEKLLEPLAGATVREFIEEIAARSSAPGGGSASAAIAAIGTALGSMVAKLTHGVRKFEEVQPQMQEAIPVLHQLTQQLISVIDRDSSAFNDYMAGMRLPQSTEEERERRDGRMEAGLKTAINVPLGTMRLADGAWDSFCQVARHGNPASASDTLVGARALETGIWGAYQNVLINMRDIEDPLYREEVLSVAQEIAARAARKCEEVLRILSAHTPSAP</sequence>
<evidence type="ECO:0000256" key="19">
    <source>
        <dbReference type="ARBA" id="ARBA00030029"/>
    </source>
</evidence>
<dbReference type="InterPro" id="IPR051623">
    <property type="entry name" value="FTCD"/>
</dbReference>
<dbReference type="GO" id="GO:0019557">
    <property type="term" value="P:L-histidine catabolic process to glutamate and formate"/>
    <property type="evidence" value="ECO:0007669"/>
    <property type="project" value="UniProtKB-UniPathway"/>
</dbReference>
<dbReference type="Pfam" id="PF07837">
    <property type="entry name" value="FTCD_N"/>
    <property type="match status" value="1"/>
</dbReference>
<dbReference type="PANTHER" id="PTHR12234">
    <property type="entry name" value="FORMIMINOTRANSFERASE-CYCLODEAMINASE"/>
    <property type="match status" value="1"/>
</dbReference>
<keyword evidence="10 22" id="KW-0808">Transferase</keyword>
<dbReference type="FunFam" id="3.30.990.10:FF:000001">
    <property type="entry name" value="Formimidoyltransferase cyclodeaminase"/>
    <property type="match status" value="1"/>
</dbReference>
<dbReference type="EC" id="4.3.1.4" evidence="7"/>
<keyword evidence="13" id="KW-0333">Golgi apparatus</keyword>
<keyword evidence="12" id="KW-0290">Folate-binding</keyword>
<keyword evidence="15" id="KW-0456">Lyase</keyword>
<evidence type="ECO:0000259" key="21">
    <source>
        <dbReference type="SMART" id="SM01222"/>
    </source>
</evidence>
<evidence type="ECO:0000313" key="23">
    <source>
        <dbReference type="Proteomes" id="UP000000602"/>
    </source>
</evidence>
<dbReference type="NCBIfam" id="TIGR02024">
    <property type="entry name" value="FtcD"/>
    <property type="match status" value="1"/>
</dbReference>
<evidence type="ECO:0000256" key="9">
    <source>
        <dbReference type="ARBA" id="ARBA00022490"/>
    </source>
</evidence>
<feature type="domain" description="Formiminotransferase N-terminal subdomain" evidence="21">
    <location>
        <begin position="3"/>
        <end position="180"/>
    </location>
</feature>
<dbReference type="SUPFAM" id="SSF55116">
    <property type="entry name" value="Formiminotransferase domain of formiminotransferase-cyclodeaminase"/>
    <property type="match status" value="2"/>
</dbReference>
<evidence type="ECO:0000256" key="10">
    <source>
        <dbReference type="ARBA" id="ARBA00022679"/>
    </source>
</evidence>
<evidence type="ECO:0000256" key="16">
    <source>
        <dbReference type="ARBA" id="ARBA00023268"/>
    </source>
</evidence>
<evidence type="ECO:0000256" key="15">
    <source>
        <dbReference type="ARBA" id="ARBA00023239"/>
    </source>
</evidence>
<evidence type="ECO:0000256" key="2">
    <source>
        <dbReference type="ARBA" id="ARBA00004555"/>
    </source>
</evidence>
<gene>
    <name evidence="22" type="ordered locus">DP2350</name>
</gene>
<dbReference type="EMBL" id="CR522870">
    <property type="protein sequence ID" value="CAG37079.1"/>
    <property type="molecule type" value="Genomic_DNA"/>
</dbReference>
<organism evidence="22 23">
    <name type="scientific">Desulfotalea psychrophila (strain LSv54 / DSM 12343)</name>
    <dbReference type="NCBI Taxonomy" id="177439"/>
    <lineage>
        <taxon>Bacteria</taxon>
        <taxon>Pseudomonadati</taxon>
        <taxon>Thermodesulfobacteriota</taxon>
        <taxon>Desulfobulbia</taxon>
        <taxon>Desulfobulbales</taxon>
        <taxon>Desulfocapsaceae</taxon>
        <taxon>Desulfotalea</taxon>
    </lineage>
</organism>
<comment type="similarity">
    <text evidence="4">In the N-terminal section; belongs to the formiminotransferase family.</text>
</comment>
<dbReference type="InterPro" id="IPR037064">
    <property type="entry name" value="Formiminotransferase_N_sf"/>
</dbReference>
<evidence type="ECO:0000256" key="13">
    <source>
        <dbReference type="ARBA" id="ARBA00023034"/>
    </source>
</evidence>
<proteinExistence type="inferred from homology"/>
<dbReference type="InterPro" id="IPR004227">
    <property type="entry name" value="Formiminotransferase_cat"/>
</dbReference>
<dbReference type="Gene3D" id="3.30.990.10">
    <property type="entry name" value="Formiminotransferase, N-terminal subdomain"/>
    <property type="match status" value="1"/>
</dbReference>
<evidence type="ECO:0000313" key="22">
    <source>
        <dbReference type="EMBL" id="CAG37079.1"/>
    </source>
</evidence>
<dbReference type="GO" id="GO:0030409">
    <property type="term" value="F:glutamate formimidoyltransferase activity"/>
    <property type="evidence" value="ECO:0007669"/>
    <property type="project" value="UniProtKB-EC"/>
</dbReference>
<dbReference type="Gene3D" id="1.20.120.680">
    <property type="entry name" value="Formiminotetrahydrofolate cyclodeaminase monomer, up-and-down helical bundle"/>
    <property type="match status" value="1"/>
</dbReference>
<accession>Q6AKP6</accession>
<comment type="subunit">
    <text evidence="18">Homooctamer, including four polyglutamate binding sites. The subunits are arranged as a tetramer of dimers, and form a planar ring-shaped structure.</text>
</comment>